<keyword evidence="6" id="KW-1133">Transmembrane helix</keyword>
<name>A0A0D2N8G4_HYPSF</name>
<evidence type="ECO:0000256" key="2">
    <source>
        <dbReference type="ARBA" id="ARBA00022801"/>
    </source>
</evidence>
<feature type="compositionally biased region" description="Pro residues" evidence="5">
    <location>
        <begin position="1166"/>
        <end position="1178"/>
    </location>
</feature>
<feature type="compositionally biased region" description="Polar residues" evidence="5">
    <location>
        <begin position="934"/>
        <end position="945"/>
    </location>
</feature>
<dbReference type="PANTHER" id="PTHR10799">
    <property type="entry name" value="SNF2/RAD54 HELICASE FAMILY"/>
    <property type="match status" value="1"/>
</dbReference>
<dbReference type="InterPro" id="IPR027417">
    <property type="entry name" value="P-loop_NTPase"/>
</dbReference>
<evidence type="ECO:0000256" key="4">
    <source>
        <dbReference type="SAM" id="Coils"/>
    </source>
</evidence>
<keyword evidence="9" id="KW-1185">Reference proteome</keyword>
<feature type="domain" description="Helicase C-terminal" evidence="7">
    <location>
        <begin position="740"/>
        <end position="892"/>
    </location>
</feature>
<dbReference type="Gene3D" id="3.40.50.10810">
    <property type="entry name" value="Tandem AAA-ATPase domain"/>
    <property type="match status" value="1"/>
</dbReference>
<dbReference type="Pfam" id="PF00271">
    <property type="entry name" value="Helicase_C"/>
    <property type="match status" value="1"/>
</dbReference>
<keyword evidence="2" id="KW-0378">Hydrolase</keyword>
<dbReference type="CDD" id="cd18793">
    <property type="entry name" value="SF2_C_SNF"/>
    <property type="match status" value="1"/>
</dbReference>
<feature type="compositionally biased region" description="Basic and acidic residues" evidence="5">
    <location>
        <begin position="985"/>
        <end position="1002"/>
    </location>
</feature>
<evidence type="ECO:0000313" key="9">
    <source>
        <dbReference type="Proteomes" id="UP000054270"/>
    </source>
</evidence>
<feature type="compositionally biased region" description="Basic residues" evidence="5">
    <location>
        <begin position="1028"/>
        <end position="1038"/>
    </location>
</feature>
<evidence type="ECO:0000256" key="5">
    <source>
        <dbReference type="SAM" id="MobiDB-lite"/>
    </source>
</evidence>
<feature type="compositionally biased region" description="Basic and acidic residues" evidence="5">
    <location>
        <begin position="1365"/>
        <end position="1389"/>
    </location>
</feature>
<dbReference type="Proteomes" id="UP000054270">
    <property type="component" value="Unassembled WGS sequence"/>
</dbReference>
<sequence>MPTQTIASALLKLYQLCIWDLPTWQDVTGVVLCFDDPASSRLPKGWSAADLANVKSFYDQYRAKPTEDAKILFASSNRGTTLPGRKRWQTWVTSMCKSAKIHEKIAACFSSANCHPADIEVESRKNGGPTYIPYCVDDIALQLLGPETLDENGRLHIRYRLPLQAIAQRTWYNLTRRLDRAQGKFETLEEQVLAAFNALNQSKLTRAKVASVIRAVARWRNVAELINTSESMEKVERMEDELERLMQELGADVTTKSKKKKSTLPPLFKLSNEMIKSLATDDNVQAIMNMYREFFDNPQNSQNDNPVIEYHRNELGPLEQSLNGGDTGVEYEARMSPTQLAENLGFFQDIPLLFNNHRRMDGLNPWTSPAAFVENAQNIPFLVNLDFHWHQLAGVHAVIRICFAEKPSPNLCTGVLISDEVGLGKTYQAATVIAFLADAAMRQKATVHVMPPILRERPYLGEEKQIPHLPHLIVVPGTLLSQWVDEIRTLFAPKGIDILTYPMAKDERRFFWGPNGPFAATNHSPSSIIIFVTQSDLAAMGRLTGIPHFFTLEAWNEEKEDARELRLARKERPDGYDPLTDDDSERDAVKLKQVEIARRMHERSEGHVIRRTRDSLDWKGTRLIPLPPLRTEYVYLDLTERELQIITDHGKSLQENVEMGNMSSKLTTRGFYIEYRTSVMFAREDPEDAIPYFDSLEEWEPVKSTKLDTAARLCQYFLQRDGLAIPTFGDGRVHFPPLPSANEEAVTHDDKIVVFTEFPSMIGLFINIFKLYGMKVLSINGSMSFDRRTEVLKKFRTQSQYRVLALSSVGTTGINLAFCSLIIFLDQPWSAQDVLQMTGRVHRQPQKKPVLSIHLLGNETADVLVANMAEGKQDMMEAFLSKKAGQELYDLLSGGGGDIIDDDDESISSASSKPRRQKNRTSKATNEDADGTPSAGTNPSASAHSGNPLKSKGKLRASNISASATSQSVSSNLKEEVATAQANENKAKAKADAEAKAEDKAAAKAAKAQAKTAARTEKAKMKEAKTASKGKGRAKSRGNPRFDSPEPSAPNPSTGGVLQQEFSNSQNAGNDGMDIDSFPQQTQDAKSDEAVIAHTAFSPPGRAAEGIDTDADEPPQGSPVAQSMDIDMDVRPPSGGVPHPTSPHSPHHRPSGDDLMLSVGAGGSPTTPPSSPLPPPPPDQDHSVLGKRTSNVLTPIKSRKASGRIRSQPNKSDEEDSDGRTTIEPIPPQPFAALLIQNASLGATQTLAPQGPAQIDALSLTLPGMSSTLHATSHPRPPASDSTNVIRRPPGLRIPPQQEPASASFDPLLRTSRTLHPASASLDVSPSAQPHHPQPPAKGVRPSLPTITSHELPGSQTHSLPPSRKIPDPKEALTRLQGRSDKPPVKNSEDGLGSKTPAARTSNIPYHREMDDLTPPSPPARLPPPRKANPFAKPGNSKKG</sequence>
<keyword evidence="1" id="KW-0547">Nucleotide-binding</keyword>
<protein>
    <recommendedName>
        <fullName evidence="7">Helicase C-terminal domain-containing protein</fullName>
    </recommendedName>
</protein>
<dbReference type="InterPro" id="IPR038718">
    <property type="entry name" value="SNF2-like_sf"/>
</dbReference>
<keyword evidence="3" id="KW-0067">ATP-binding</keyword>
<keyword evidence="6" id="KW-0472">Membrane</keyword>
<feature type="region of interest" description="Disordered" evidence="5">
    <location>
        <begin position="1265"/>
        <end position="1440"/>
    </location>
</feature>
<dbReference type="InterPro" id="IPR001650">
    <property type="entry name" value="Helicase_C-like"/>
</dbReference>
<feature type="compositionally biased region" description="Polar residues" evidence="5">
    <location>
        <begin position="1051"/>
        <end position="1069"/>
    </location>
</feature>
<feature type="compositionally biased region" description="Low complexity" evidence="5">
    <location>
        <begin position="1132"/>
        <end position="1144"/>
    </location>
</feature>
<dbReference type="PROSITE" id="PS51194">
    <property type="entry name" value="HELICASE_CTER"/>
    <property type="match status" value="1"/>
</dbReference>
<proteinExistence type="predicted"/>
<dbReference type="SMART" id="SM00490">
    <property type="entry name" value="HELICc"/>
    <property type="match status" value="1"/>
</dbReference>
<reference evidence="9" key="1">
    <citation type="submission" date="2014-04" db="EMBL/GenBank/DDBJ databases">
        <title>Evolutionary Origins and Diversification of the Mycorrhizal Mutualists.</title>
        <authorList>
            <consortium name="DOE Joint Genome Institute"/>
            <consortium name="Mycorrhizal Genomics Consortium"/>
            <person name="Kohler A."/>
            <person name="Kuo A."/>
            <person name="Nagy L.G."/>
            <person name="Floudas D."/>
            <person name="Copeland A."/>
            <person name="Barry K.W."/>
            <person name="Cichocki N."/>
            <person name="Veneault-Fourrey C."/>
            <person name="LaButti K."/>
            <person name="Lindquist E.A."/>
            <person name="Lipzen A."/>
            <person name="Lundell T."/>
            <person name="Morin E."/>
            <person name="Murat C."/>
            <person name="Riley R."/>
            <person name="Ohm R."/>
            <person name="Sun H."/>
            <person name="Tunlid A."/>
            <person name="Henrissat B."/>
            <person name="Grigoriev I.V."/>
            <person name="Hibbett D.S."/>
            <person name="Martin F."/>
        </authorList>
    </citation>
    <scope>NUCLEOTIDE SEQUENCE [LARGE SCALE GENOMIC DNA]</scope>
    <source>
        <strain evidence="9">FD-334 SS-4</strain>
    </source>
</reference>
<feature type="transmembrane region" description="Helical" evidence="6">
    <location>
        <begin position="803"/>
        <end position="825"/>
    </location>
</feature>
<accession>A0A0D2N8G4</accession>
<dbReference type="SUPFAM" id="SSF52540">
    <property type="entry name" value="P-loop containing nucleoside triphosphate hydrolases"/>
    <property type="match status" value="2"/>
</dbReference>
<gene>
    <name evidence="8" type="ORF">HYPSUDRAFT_207935</name>
</gene>
<dbReference type="InterPro" id="IPR000330">
    <property type="entry name" value="SNF2_N"/>
</dbReference>
<feature type="region of interest" description="Disordered" evidence="5">
    <location>
        <begin position="900"/>
        <end position="1226"/>
    </location>
</feature>
<feature type="transmembrane region" description="Helical" evidence="6">
    <location>
        <begin position="752"/>
        <end position="773"/>
    </location>
</feature>
<feature type="compositionally biased region" description="Basic and acidic residues" evidence="5">
    <location>
        <begin position="1014"/>
        <end position="1026"/>
    </location>
</feature>
<keyword evidence="4" id="KW-0175">Coiled coil</keyword>
<evidence type="ECO:0000259" key="7">
    <source>
        <dbReference type="PROSITE" id="PS51194"/>
    </source>
</evidence>
<dbReference type="EMBL" id="KN817646">
    <property type="protein sequence ID" value="KJA15384.1"/>
    <property type="molecule type" value="Genomic_DNA"/>
</dbReference>
<feature type="compositionally biased region" description="Low complexity" evidence="5">
    <location>
        <begin position="1003"/>
        <end position="1013"/>
    </location>
</feature>
<evidence type="ECO:0000256" key="3">
    <source>
        <dbReference type="ARBA" id="ARBA00022840"/>
    </source>
</evidence>
<evidence type="ECO:0000313" key="8">
    <source>
        <dbReference type="EMBL" id="KJA15384.1"/>
    </source>
</evidence>
<dbReference type="InterPro" id="IPR049730">
    <property type="entry name" value="SNF2/RAD54-like_C"/>
</dbReference>
<keyword evidence="6" id="KW-0812">Transmembrane</keyword>
<organism evidence="8 9">
    <name type="scientific">Hypholoma sublateritium (strain FD-334 SS-4)</name>
    <dbReference type="NCBI Taxonomy" id="945553"/>
    <lineage>
        <taxon>Eukaryota</taxon>
        <taxon>Fungi</taxon>
        <taxon>Dikarya</taxon>
        <taxon>Basidiomycota</taxon>
        <taxon>Agaricomycotina</taxon>
        <taxon>Agaricomycetes</taxon>
        <taxon>Agaricomycetidae</taxon>
        <taxon>Agaricales</taxon>
        <taxon>Agaricineae</taxon>
        <taxon>Strophariaceae</taxon>
        <taxon>Hypholoma</taxon>
    </lineage>
</organism>
<dbReference type="STRING" id="945553.A0A0D2N8G4"/>
<dbReference type="GO" id="GO:0005524">
    <property type="term" value="F:ATP binding"/>
    <property type="evidence" value="ECO:0007669"/>
    <property type="project" value="InterPro"/>
</dbReference>
<feature type="compositionally biased region" description="Pro residues" evidence="5">
    <location>
        <begin position="1415"/>
        <end position="1427"/>
    </location>
</feature>
<dbReference type="OrthoDB" id="3270319at2759"/>
<evidence type="ECO:0000256" key="1">
    <source>
        <dbReference type="ARBA" id="ARBA00022741"/>
    </source>
</evidence>
<evidence type="ECO:0000256" key="6">
    <source>
        <dbReference type="SAM" id="Phobius"/>
    </source>
</evidence>
<dbReference type="Pfam" id="PF00176">
    <property type="entry name" value="SNF2-rel_dom"/>
    <property type="match status" value="1"/>
</dbReference>
<feature type="compositionally biased region" description="Polar residues" evidence="5">
    <location>
        <begin position="1345"/>
        <end position="1360"/>
    </location>
</feature>
<dbReference type="Gene3D" id="3.40.50.300">
    <property type="entry name" value="P-loop containing nucleotide triphosphate hydrolases"/>
    <property type="match status" value="1"/>
</dbReference>
<dbReference type="GO" id="GO:0016787">
    <property type="term" value="F:hydrolase activity"/>
    <property type="evidence" value="ECO:0007669"/>
    <property type="project" value="UniProtKB-KW"/>
</dbReference>
<feature type="compositionally biased region" description="Low complexity" evidence="5">
    <location>
        <begin position="957"/>
        <end position="971"/>
    </location>
</feature>
<feature type="coiled-coil region" evidence="4">
    <location>
        <begin position="225"/>
        <end position="252"/>
    </location>
</feature>